<protein>
    <recommendedName>
        <fullName evidence="4 14">Undecaprenyl-diphosphatase</fullName>
        <ecNumber evidence="3 14">3.6.1.27</ecNumber>
    </recommendedName>
    <alternativeName>
        <fullName evidence="12 14">Bacitracin resistance protein</fullName>
    </alternativeName>
    <alternativeName>
        <fullName evidence="11 14">Undecaprenyl pyrophosphate phosphatase</fullName>
    </alternativeName>
</protein>
<evidence type="ECO:0000256" key="13">
    <source>
        <dbReference type="ARBA" id="ARBA00047594"/>
    </source>
</evidence>
<keyword evidence="14" id="KW-0133">Cell shape</keyword>
<keyword evidence="5 14" id="KW-1003">Cell membrane</keyword>
<dbReference type="GO" id="GO:0046677">
    <property type="term" value="P:response to antibiotic"/>
    <property type="evidence" value="ECO:0007669"/>
    <property type="project" value="UniProtKB-UniRule"/>
</dbReference>
<evidence type="ECO:0000256" key="5">
    <source>
        <dbReference type="ARBA" id="ARBA00022475"/>
    </source>
</evidence>
<organism evidence="15 16">
    <name type="scientific">Xylophilus rhododendri</name>
    <dbReference type="NCBI Taxonomy" id="2697032"/>
    <lineage>
        <taxon>Bacteria</taxon>
        <taxon>Pseudomonadati</taxon>
        <taxon>Pseudomonadota</taxon>
        <taxon>Betaproteobacteria</taxon>
        <taxon>Burkholderiales</taxon>
        <taxon>Xylophilus</taxon>
    </lineage>
</organism>
<evidence type="ECO:0000256" key="6">
    <source>
        <dbReference type="ARBA" id="ARBA00022692"/>
    </source>
</evidence>
<accession>A0A857JD28</accession>
<evidence type="ECO:0000256" key="11">
    <source>
        <dbReference type="ARBA" id="ARBA00032707"/>
    </source>
</evidence>
<comment type="similarity">
    <text evidence="2 14">Belongs to the UppP family.</text>
</comment>
<dbReference type="Pfam" id="PF02673">
    <property type="entry name" value="BacA"/>
    <property type="match status" value="1"/>
</dbReference>
<dbReference type="EMBL" id="CP047650">
    <property type="protein sequence ID" value="QHJ01114.1"/>
    <property type="molecule type" value="Genomic_DNA"/>
</dbReference>
<dbReference type="NCBIfam" id="NF001389">
    <property type="entry name" value="PRK00281.1-2"/>
    <property type="match status" value="1"/>
</dbReference>
<dbReference type="AlphaFoldDB" id="A0A857JD28"/>
<dbReference type="PANTHER" id="PTHR30622:SF3">
    <property type="entry name" value="UNDECAPRENYL-DIPHOSPHATASE"/>
    <property type="match status" value="1"/>
</dbReference>
<evidence type="ECO:0000313" key="15">
    <source>
        <dbReference type="EMBL" id="QHJ01114.1"/>
    </source>
</evidence>
<dbReference type="Proteomes" id="UP000464787">
    <property type="component" value="Chromosome"/>
</dbReference>
<keyword evidence="7 14" id="KW-0378">Hydrolase</keyword>
<keyword evidence="16" id="KW-1185">Reference proteome</keyword>
<keyword evidence="8 14" id="KW-1133">Transmembrane helix</keyword>
<dbReference type="InterPro" id="IPR003824">
    <property type="entry name" value="UppP"/>
</dbReference>
<gene>
    <name evidence="14" type="primary">uppP</name>
    <name evidence="15" type="ORF">GT347_25880</name>
</gene>
<keyword evidence="14" id="KW-0961">Cell wall biogenesis/degradation</keyword>
<comment type="catalytic activity">
    <reaction evidence="13 14">
        <text>di-trans,octa-cis-undecaprenyl diphosphate + H2O = di-trans,octa-cis-undecaprenyl phosphate + phosphate + H(+)</text>
        <dbReference type="Rhea" id="RHEA:28094"/>
        <dbReference type="ChEBI" id="CHEBI:15377"/>
        <dbReference type="ChEBI" id="CHEBI:15378"/>
        <dbReference type="ChEBI" id="CHEBI:43474"/>
        <dbReference type="ChEBI" id="CHEBI:58405"/>
        <dbReference type="ChEBI" id="CHEBI:60392"/>
        <dbReference type="EC" id="3.6.1.27"/>
    </reaction>
</comment>
<comment type="function">
    <text evidence="14">Catalyzes the dephosphorylation of undecaprenyl diphosphate (UPP). Confers resistance to bacitracin.</text>
</comment>
<evidence type="ECO:0000256" key="9">
    <source>
        <dbReference type="ARBA" id="ARBA00023136"/>
    </source>
</evidence>
<feature type="transmembrane region" description="Helical" evidence="14">
    <location>
        <begin position="210"/>
        <end position="228"/>
    </location>
</feature>
<feature type="transmembrane region" description="Helical" evidence="14">
    <location>
        <begin position="107"/>
        <end position="129"/>
    </location>
</feature>
<dbReference type="GO" id="GO:0008360">
    <property type="term" value="P:regulation of cell shape"/>
    <property type="evidence" value="ECO:0007669"/>
    <property type="project" value="UniProtKB-KW"/>
</dbReference>
<feature type="transmembrane region" description="Helical" evidence="14">
    <location>
        <begin position="46"/>
        <end position="63"/>
    </location>
</feature>
<evidence type="ECO:0000256" key="8">
    <source>
        <dbReference type="ARBA" id="ARBA00022989"/>
    </source>
</evidence>
<dbReference type="GO" id="GO:0071555">
    <property type="term" value="P:cell wall organization"/>
    <property type="evidence" value="ECO:0007669"/>
    <property type="project" value="UniProtKB-KW"/>
</dbReference>
<feature type="transmembrane region" description="Helical" evidence="14">
    <location>
        <begin position="273"/>
        <end position="295"/>
    </location>
</feature>
<evidence type="ECO:0000256" key="10">
    <source>
        <dbReference type="ARBA" id="ARBA00023251"/>
    </source>
</evidence>
<dbReference type="RefSeq" id="WP_160554923.1">
    <property type="nucleotide sequence ID" value="NZ_CP047650.1"/>
</dbReference>
<keyword evidence="10 14" id="KW-0046">Antibiotic resistance</keyword>
<keyword evidence="6 14" id="KW-0812">Transmembrane</keyword>
<dbReference type="HAMAP" id="MF_01006">
    <property type="entry name" value="Undec_diphosphatase"/>
    <property type="match status" value="1"/>
</dbReference>
<dbReference type="KEGG" id="xyk:GT347_25880"/>
<comment type="subcellular location">
    <subcellularLocation>
        <location evidence="1 14">Cell membrane</location>
        <topology evidence="1 14">Multi-pass membrane protein</topology>
    </subcellularLocation>
</comment>
<reference evidence="15 16" key="1">
    <citation type="submission" date="2020-01" db="EMBL/GenBank/DDBJ databases">
        <title>Genome sequencing of strain KACC 21265.</title>
        <authorList>
            <person name="Heo J."/>
            <person name="Kim S.-J."/>
            <person name="Kim J.-S."/>
            <person name="Hong S.-B."/>
            <person name="Kwon S.-W."/>
        </authorList>
    </citation>
    <scope>NUCLEOTIDE SEQUENCE [LARGE SCALE GENOMIC DNA]</scope>
    <source>
        <strain evidence="15 16">KACC 21265</strain>
    </source>
</reference>
<evidence type="ECO:0000256" key="7">
    <source>
        <dbReference type="ARBA" id="ARBA00022801"/>
    </source>
</evidence>
<dbReference type="PANTHER" id="PTHR30622">
    <property type="entry name" value="UNDECAPRENYL-DIPHOSPHATASE"/>
    <property type="match status" value="1"/>
</dbReference>
<evidence type="ECO:0000256" key="1">
    <source>
        <dbReference type="ARBA" id="ARBA00004651"/>
    </source>
</evidence>
<comment type="miscellaneous">
    <text evidence="14">Bacitracin is thought to be involved in the inhibition of peptidoglycan synthesis by sequestering undecaprenyl diphosphate, thereby reducing the pool of lipid carrier available.</text>
</comment>
<keyword evidence="14" id="KW-0573">Peptidoglycan synthesis</keyword>
<sequence>MDTVLLVKAAIMGVVEGLTEFLPISSTGHLILAGSLLGFDDDRAKVFDIAIQTGAILAVVLVYWQKLQSTFTTLPSSAKSRRLVLNVLIGFLPAVVLGLLLGKVIKAHLFTPVVVATTFIVGGFIILWAERRQHVERFALEKSSDPNILEARRTSTTAVRVQSVDDMTPLDALKVGLAQCLALVPGTSRSGATIIGGMLMGLSRQAATDFSFFLAIPTLIGAGAYSLYKERALLSASDAPMFIVGLVFSFISAWICVRWLLRYIATHSFTAFAWYRIVFGIVVLATAWSGLVTWAE</sequence>
<evidence type="ECO:0000256" key="2">
    <source>
        <dbReference type="ARBA" id="ARBA00010621"/>
    </source>
</evidence>
<dbReference type="GO" id="GO:0009252">
    <property type="term" value="P:peptidoglycan biosynthetic process"/>
    <property type="evidence" value="ECO:0007669"/>
    <property type="project" value="UniProtKB-KW"/>
</dbReference>
<evidence type="ECO:0000256" key="12">
    <source>
        <dbReference type="ARBA" id="ARBA00032932"/>
    </source>
</evidence>
<dbReference type="EC" id="3.6.1.27" evidence="3 14"/>
<evidence type="ECO:0000256" key="3">
    <source>
        <dbReference type="ARBA" id="ARBA00012374"/>
    </source>
</evidence>
<dbReference type="GO" id="GO:0050380">
    <property type="term" value="F:undecaprenyl-diphosphatase activity"/>
    <property type="evidence" value="ECO:0007669"/>
    <property type="project" value="UniProtKB-UniRule"/>
</dbReference>
<evidence type="ECO:0000313" key="16">
    <source>
        <dbReference type="Proteomes" id="UP000464787"/>
    </source>
</evidence>
<proteinExistence type="inferred from homology"/>
<name>A0A857JD28_9BURK</name>
<evidence type="ECO:0000256" key="4">
    <source>
        <dbReference type="ARBA" id="ARBA00021581"/>
    </source>
</evidence>
<feature type="transmembrane region" description="Helical" evidence="14">
    <location>
        <begin position="240"/>
        <end position="261"/>
    </location>
</feature>
<keyword evidence="9 14" id="KW-0472">Membrane</keyword>
<dbReference type="GO" id="GO:0005886">
    <property type="term" value="C:plasma membrane"/>
    <property type="evidence" value="ECO:0007669"/>
    <property type="project" value="UniProtKB-SubCell"/>
</dbReference>
<evidence type="ECO:0000256" key="14">
    <source>
        <dbReference type="HAMAP-Rule" id="MF_01006"/>
    </source>
</evidence>
<feature type="transmembrane region" description="Helical" evidence="14">
    <location>
        <begin position="83"/>
        <end position="101"/>
    </location>
</feature>